<proteinExistence type="predicted"/>
<dbReference type="EMBL" id="AMZO01000023">
    <property type="protein sequence ID" value="ELR64651.1"/>
    <property type="molecule type" value="Genomic_DNA"/>
</dbReference>
<reference evidence="1 2" key="1">
    <citation type="submission" date="2012-12" db="EMBL/GenBank/DDBJ databases">
        <title>Genome Assembly of Photobacterium sp. AK15.</title>
        <authorList>
            <person name="Khatri I."/>
            <person name="Vaidya B."/>
            <person name="Srinivas T.N.R."/>
            <person name="Subramanian S."/>
            <person name="Pinnaka A."/>
        </authorList>
    </citation>
    <scope>NUCLEOTIDE SEQUENCE [LARGE SCALE GENOMIC DNA]</scope>
    <source>
        <strain evidence="1 2">AK15</strain>
    </source>
</reference>
<dbReference type="Proteomes" id="UP000011134">
    <property type="component" value="Unassembled WGS sequence"/>
</dbReference>
<protein>
    <recommendedName>
        <fullName evidence="3">Antitoxin Xre/MbcA/ParS-like toxin-binding domain-containing protein</fullName>
    </recommendedName>
</protein>
<dbReference type="PATRIC" id="fig|1056511.3.peg.3296"/>
<organism evidence="1 2">
    <name type="scientific">Photobacterium marinum</name>
    <dbReference type="NCBI Taxonomy" id="1056511"/>
    <lineage>
        <taxon>Bacteria</taxon>
        <taxon>Pseudomonadati</taxon>
        <taxon>Pseudomonadota</taxon>
        <taxon>Gammaproteobacteria</taxon>
        <taxon>Vibrionales</taxon>
        <taxon>Vibrionaceae</taxon>
        <taxon>Photobacterium</taxon>
    </lineage>
</organism>
<keyword evidence="2" id="KW-1185">Reference proteome</keyword>
<evidence type="ECO:0000313" key="2">
    <source>
        <dbReference type="Proteomes" id="UP000011134"/>
    </source>
</evidence>
<evidence type="ECO:0008006" key="3">
    <source>
        <dbReference type="Google" id="ProtNLM"/>
    </source>
</evidence>
<sequence>MVSQGLCSRAYAEHWFTHEQIPAFDNQTPDHIVRTGQINALLDYIEVATLKPKSTQENVVEEDNYQIQVHGDSMGMNNPDKYS</sequence>
<name>L8J789_9GAMM</name>
<evidence type="ECO:0000313" key="1">
    <source>
        <dbReference type="EMBL" id="ELR64651.1"/>
    </source>
</evidence>
<accession>L8J789</accession>
<dbReference type="AlphaFoldDB" id="L8J789"/>
<gene>
    <name evidence="1" type="ORF">C942_02222</name>
</gene>
<comment type="caution">
    <text evidence="1">The sequence shown here is derived from an EMBL/GenBank/DDBJ whole genome shotgun (WGS) entry which is preliminary data.</text>
</comment>